<comment type="caution">
    <text evidence="1">The sequence shown here is derived from an EMBL/GenBank/DDBJ whole genome shotgun (WGS) entry which is preliminary data.</text>
</comment>
<dbReference type="AlphaFoldDB" id="M6CID4"/>
<name>M6CID4_9LEPT</name>
<accession>M6CID4</accession>
<dbReference type="EMBL" id="ANIK01000101">
    <property type="protein sequence ID" value="EMJ91652.1"/>
    <property type="molecule type" value="Genomic_DNA"/>
</dbReference>
<organism evidence="1 2">
    <name type="scientific">Leptospira alstonii serovar Sichuan str. 79601</name>
    <dbReference type="NCBI Taxonomy" id="1218565"/>
    <lineage>
        <taxon>Bacteria</taxon>
        <taxon>Pseudomonadati</taxon>
        <taxon>Spirochaetota</taxon>
        <taxon>Spirochaetia</taxon>
        <taxon>Leptospirales</taxon>
        <taxon>Leptospiraceae</taxon>
        <taxon>Leptospira</taxon>
    </lineage>
</organism>
<sequence length="61" mass="7233">MCFLKDQRREKRIPSSVKNPENLKRLGLELVDEFGYVTDGLNFFSVFVGDFDTEFFFESHH</sequence>
<gene>
    <name evidence="1" type="ORF">LEP1GSC194_0621</name>
</gene>
<dbReference type="Proteomes" id="UP000011988">
    <property type="component" value="Unassembled WGS sequence"/>
</dbReference>
<evidence type="ECO:0000313" key="2">
    <source>
        <dbReference type="Proteomes" id="UP000011988"/>
    </source>
</evidence>
<proteinExistence type="predicted"/>
<reference evidence="1 2" key="1">
    <citation type="submission" date="2013-01" db="EMBL/GenBank/DDBJ databases">
        <authorList>
            <person name="Harkins D.M."/>
            <person name="Durkin A.S."/>
            <person name="Brinkac L.M."/>
            <person name="Haft D.H."/>
            <person name="Selengut J.D."/>
            <person name="Sanka R."/>
            <person name="DePew J."/>
            <person name="Purushe J."/>
            <person name="Galloway R.L."/>
            <person name="Vinetz J.M."/>
            <person name="Sutton G.G."/>
            <person name="Nierman W.C."/>
            <person name="Fouts D.E."/>
        </authorList>
    </citation>
    <scope>NUCLEOTIDE SEQUENCE [LARGE SCALE GENOMIC DNA]</scope>
    <source>
        <strain evidence="1 2">79601</strain>
    </source>
</reference>
<protein>
    <submittedName>
        <fullName evidence="1">Uncharacterized protein</fullName>
    </submittedName>
</protein>
<evidence type="ECO:0000313" key="1">
    <source>
        <dbReference type="EMBL" id="EMJ91652.1"/>
    </source>
</evidence>